<reference evidence="6 7" key="1">
    <citation type="submission" date="2024-10" db="EMBL/GenBank/DDBJ databases">
        <authorList>
            <person name="Topkara A.R."/>
            <person name="Saygin H."/>
        </authorList>
    </citation>
    <scope>NUCLEOTIDE SEQUENCE [LARGE SCALE GENOMIC DNA]</scope>
    <source>
        <strain evidence="6 7">M3C6</strain>
    </source>
</reference>
<dbReference type="SUPFAM" id="SSF56349">
    <property type="entry name" value="DNA breaking-rejoining enzymes"/>
    <property type="match status" value="1"/>
</dbReference>
<evidence type="ECO:0000256" key="2">
    <source>
        <dbReference type="ARBA" id="ARBA00023125"/>
    </source>
</evidence>
<gene>
    <name evidence="6" type="ORF">ACFLIM_47285</name>
</gene>
<dbReference type="PANTHER" id="PTHR30349:SF41">
    <property type="entry name" value="INTEGRASE_RECOMBINASE PROTEIN MJ0367-RELATED"/>
    <property type="match status" value="1"/>
</dbReference>
<feature type="compositionally biased region" description="Polar residues" evidence="4">
    <location>
        <begin position="1"/>
        <end position="19"/>
    </location>
</feature>
<keyword evidence="2" id="KW-0238">DNA-binding</keyword>
<dbReference type="PANTHER" id="PTHR30349">
    <property type="entry name" value="PHAGE INTEGRASE-RELATED"/>
    <property type="match status" value="1"/>
</dbReference>
<dbReference type="Proteomes" id="UP001603978">
    <property type="component" value="Unassembled WGS sequence"/>
</dbReference>
<dbReference type="InterPro" id="IPR011010">
    <property type="entry name" value="DNA_brk_join_enz"/>
</dbReference>
<dbReference type="InterPro" id="IPR010998">
    <property type="entry name" value="Integrase_recombinase_N"/>
</dbReference>
<organism evidence="6 7">
    <name type="scientific">Nonomuraea marmarensis</name>
    <dbReference type="NCBI Taxonomy" id="3351344"/>
    <lineage>
        <taxon>Bacteria</taxon>
        <taxon>Bacillati</taxon>
        <taxon>Actinomycetota</taxon>
        <taxon>Actinomycetes</taxon>
        <taxon>Streptosporangiales</taxon>
        <taxon>Streptosporangiaceae</taxon>
        <taxon>Nonomuraea</taxon>
    </lineage>
</organism>
<accession>A0ABW7ATM7</accession>
<evidence type="ECO:0000256" key="3">
    <source>
        <dbReference type="ARBA" id="ARBA00023172"/>
    </source>
</evidence>
<protein>
    <submittedName>
        <fullName evidence="6">Tyrosine-type recombinase/integrase</fullName>
    </submittedName>
</protein>
<evidence type="ECO:0000313" key="6">
    <source>
        <dbReference type="EMBL" id="MFG1710792.1"/>
    </source>
</evidence>
<name>A0ABW7ATM7_9ACTN</name>
<dbReference type="RefSeq" id="WP_393176944.1">
    <property type="nucleotide sequence ID" value="NZ_JBICRM010000057.1"/>
</dbReference>
<dbReference type="InterPro" id="IPR002104">
    <property type="entry name" value="Integrase_catalytic"/>
</dbReference>
<evidence type="ECO:0000256" key="1">
    <source>
        <dbReference type="ARBA" id="ARBA00008857"/>
    </source>
</evidence>
<keyword evidence="3" id="KW-0233">DNA recombination</keyword>
<dbReference type="InterPro" id="IPR050090">
    <property type="entry name" value="Tyrosine_recombinase_XerCD"/>
</dbReference>
<evidence type="ECO:0000259" key="5">
    <source>
        <dbReference type="PROSITE" id="PS51898"/>
    </source>
</evidence>
<dbReference type="PROSITE" id="PS51898">
    <property type="entry name" value="TYR_RECOMBINASE"/>
    <property type="match status" value="1"/>
</dbReference>
<dbReference type="Pfam" id="PF00589">
    <property type="entry name" value="Phage_integrase"/>
    <property type="match status" value="1"/>
</dbReference>
<dbReference type="Gene3D" id="1.10.443.10">
    <property type="entry name" value="Intergrase catalytic core"/>
    <property type="match status" value="1"/>
</dbReference>
<dbReference type="EMBL" id="JBICRM010000057">
    <property type="protein sequence ID" value="MFG1710792.1"/>
    <property type="molecule type" value="Genomic_DNA"/>
</dbReference>
<comment type="caution">
    <text evidence="6">The sequence shown here is derived from an EMBL/GenBank/DDBJ whole genome shotgun (WGS) entry which is preliminary data.</text>
</comment>
<proteinExistence type="inferred from homology"/>
<feature type="domain" description="Tyr recombinase" evidence="5">
    <location>
        <begin position="142"/>
        <end position="324"/>
    </location>
</feature>
<keyword evidence="7" id="KW-1185">Reference proteome</keyword>
<comment type="similarity">
    <text evidence="1">Belongs to the 'phage' integrase family.</text>
</comment>
<sequence length="330" mass="37019">MTSEIAHSDPSQAPGSASEITKRRPGARPTRLPPAYDAVLGEYASALERAPLSDETRRTYRSRVRMFLSWLSDHAATYSADPLADRQARDWAVRDYRMWLLRDGPARRSRVYVNSVLTALDDFHVRKGLGKADVGREDLPKSAPRALEERARIRWLRAVEAHLSPRGRCIALIPYYAGARISEVVRLDVGDVQMSARKGKLRLYGKGGKFREVDIHPKLRHELQLWLDERPNWPNADGNRALFLNAKGGRLTARAASGIIAEIAQTAGLDDPTTAHVLRHTLATTLVRGKTDLVLVAEILGHSRLETTRRYSLPSDKDKEDALRLITVDR</sequence>
<dbReference type="Gene3D" id="1.10.150.130">
    <property type="match status" value="1"/>
</dbReference>
<feature type="region of interest" description="Disordered" evidence="4">
    <location>
        <begin position="1"/>
        <end position="32"/>
    </location>
</feature>
<evidence type="ECO:0000313" key="7">
    <source>
        <dbReference type="Proteomes" id="UP001603978"/>
    </source>
</evidence>
<evidence type="ECO:0000256" key="4">
    <source>
        <dbReference type="SAM" id="MobiDB-lite"/>
    </source>
</evidence>
<dbReference type="InterPro" id="IPR013762">
    <property type="entry name" value="Integrase-like_cat_sf"/>
</dbReference>